<evidence type="ECO:0000256" key="1">
    <source>
        <dbReference type="SAM" id="Phobius"/>
    </source>
</evidence>
<dbReference type="AlphaFoldDB" id="A0A9D1FH47"/>
<feature type="transmembrane region" description="Helical" evidence="1">
    <location>
        <begin position="54"/>
        <end position="76"/>
    </location>
</feature>
<organism evidence="2 3">
    <name type="scientific">Candidatus Galligastranaerophilus intestinavium</name>
    <dbReference type="NCBI Taxonomy" id="2840836"/>
    <lineage>
        <taxon>Bacteria</taxon>
        <taxon>Candidatus Galligastranaerophilus</taxon>
    </lineage>
</organism>
<sequence>MNPQLRKVQKKAVPPIENGIKMGAGRYTKTSGNQIISGYFVKEKSYRELVIARINTFLCALLGFLVMVCLVSYYFVTMGEVSLNQIRKETLALNYENEDLQNKLDNLQSYYNVDMAVAKSNILQRATKVVELSAAQIPNVNFENRDNNQKNAWSMGY</sequence>
<accession>A0A9D1FH47</accession>
<evidence type="ECO:0000313" key="3">
    <source>
        <dbReference type="Proteomes" id="UP000886865"/>
    </source>
</evidence>
<dbReference type="EMBL" id="DVJQ01000010">
    <property type="protein sequence ID" value="HIS73579.1"/>
    <property type="molecule type" value="Genomic_DNA"/>
</dbReference>
<keyword evidence="1" id="KW-0472">Membrane</keyword>
<reference evidence="2" key="1">
    <citation type="submission" date="2020-10" db="EMBL/GenBank/DDBJ databases">
        <authorList>
            <person name="Gilroy R."/>
        </authorList>
    </citation>
    <scope>NUCLEOTIDE SEQUENCE</scope>
    <source>
        <strain evidence="2">CHK152-2871</strain>
    </source>
</reference>
<comment type="caution">
    <text evidence="2">The sequence shown here is derived from an EMBL/GenBank/DDBJ whole genome shotgun (WGS) entry which is preliminary data.</text>
</comment>
<gene>
    <name evidence="2" type="ORF">IAA86_01000</name>
</gene>
<protein>
    <submittedName>
        <fullName evidence="2">Uncharacterized protein</fullName>
    </submittedName>
</protein>
<keyword evidence="1" id="KW-0812">Transmembrane</keyword>
<keyword evidence="1" id="KW-1133">Transmembrane helix</keyword>
<name>A0A9D1FH47_9BACT</name>
<evidence type="ECO:0000313" key="2">
    <source>
        <dbReference type="EMBL" id="HIS73579.1"/>
    </source>
</evidence>
<reference evidence="2" key="2">
    <citation type="journal article" date="2021" name="PeerJ">
        <title>Extensive microbial diversity within the chicken gut microbiome revealed by metagenomics and culture.</title>
        <authorList>
            <person name="Gilroy R."/>
            <person name="Ravi A."/>
            <person name="Getino M."/>
            <person name="Pursley I."/>
            <person name="Horton D.L."/>
            <person name="Alikhan N.F."/>
            <person name="Baker D."/>
            <person name="Gharbi K."/>
            <person name="Hall N."/>
            <person name="Watson M."/>
            <person name="Adriaenssens E.M."/>
            <person name="Foster-Nyarko E."/>
            <person name="Jarju S."/>
            <person name="Secka A."/>
            <person name="Antonio M."/>
            <person name="Oren A."/>
            <person name="Chaudhuri R.R."/>
            <person name="La Ragione R."/>
            <person name="Hildebrand F."/>
            <person name="Pallen M.J."/>
        </authorList>
    </citation>
    <scope>NUCLEOTIDE SEQUENCE</scope>
    <source>
        <strain evidence="2">CHK152-2871</strain>
    </source>
</reference>
<proteinExistence type="predicted"/>
<dbReference type="Proteomes" id="UP000886865">
    <property type="component" value="Unassembled WGS sequence"/>
</dbReference>